<evidence type="ECO:0000313" key="14">
    <source>
        <dbReference type="EMBL" id="TGZ44730.1"/>
    </source>
</evidence>
<sequence length="1316" mass="151390">MPPTKKGDLDKLAWAWVESVGPDEIEKTHLESAYRIGLKSCKNCKRNCTYNPQCLTGLGEEKFMKSQPAEVVTLESSLSELRDPTQYVGLKNLGATCYVNSLIQMWFHNEDMRRIIYKWDITEDPEEKEALYQSKKAGIPYHPVTAVGQLQYIFAMMHFGNRSLLDPINLAIALSLDTRTQQDAQEFSKLLLCHIEGKLQQNSELKPMLQKLTQGKYSYINRCSTCSTEYPTSTTFYELDLQLAATLKEAIDNYLSEEQLTGANQYHCVTCNDKKDARRFIRLESLPETLNIQLMRFVFHRDSGQKKKLNSYIQFPEDLDMSEYVGCQPQTHLYSLVAVLSHKGPSAHSGHYIANICNSSGEWYQFSDDKVEKMQNKRIEDGVNDKSMKRGRVPKGFLSSNTAYMLVYKKLTADWRTNGTKKVKLKKLDTEVNVPSDTVSSEKLIVKEKSDETSDETKQKPDIEDAPSIQEENPETIPKSDSENVIETDEDAISKKTDIPTTDKSETEKTVASTNGCKDTHDSTLEQLQNKVHCLKQPVVKVVKLDYKRLNGDAHRAMSCGERDFYEEMEFENWQVSSTMRELVRQENVKHELSLLAAQQEKQKEIEDQNSKRQLIIDVYNIIQSTVSWDNYYWIPTDWLSKWLNGHSSAVDVRPIDNSNLMCSHYRLDPLKVSRMKCVPEAAAQMLYDKYQGGPRLDQTFLCEVCVKRRCKLLRFKLALERDHKEVGELIRTFKESPETSYIIGTDSLRSWRRLAMETFQEDVEQKVDDCQDTLQEESKCTDKDGSDCPKEVEENKENEAIINFNEDLLCEHKSLKTADSSRKVIPQEAWTILKKYFPDSKEYPLGSPSCSICEERMENAQRAKKDDKIKAKQQKDELTDLYYGRNRNEISKCDDPEKSFYIVEKSFLDGWRSFIRYAEIYSRTPPASIQNASLLCEDHKGFLHTPRINNELYSIVTAEEWSKLMQFYEADYPIIIKKIADDYQTNPGPCAACMLAKIEQERLESLKYERATIYVKCIDENEESKTDNDYEVAVKRPKMGKARPSRSRRKLKGSHELKVSSEITLKELKVMTMQICGAGPYDQHIMLGEHELIDDNLSLAALGIFPGALLTLKIDAPLENETDVESDAHNFDSLSPEKGFKERRFISRSRRSEATRILWREAEIKAFVVETHTPCIYIRTKPIHLRRRIPPSFPLPLSLLLAPGVVGKVLFSNKNLTNMPRFAEEWRRKEKGDAPVTNALNYAHSTSRRGLYAPNCVKKKKEEGIAFLDFFLRLSHHLPAIPPAQAGIMLEHECNNIFIFEDGTLQTQVCYFYTF</sequence>
<dbReference type="GO" id="GO:0004197">
    <property type="term" value="F:cysteine-type endopeptidase activity"/>
    <property type="evidence" value="ECO:0007669"/>
    <property type="project" value="InterPro"/>
</dbReference>
<dbReference type="EC" id="3.4.19.12" evidence="4"/>
<feature type="region of interest" description="Disordered" evidence="11">
    <location>
        <begin position="443"/>
        <end position="518"/>
    </location>
</feature>
<dbReference type="InterPro" id="IPR038765">
    <property type="entry name" value="Papain-like_cys_pep_sf"/>
</dbReference>
<keyword evidence="5" id="KW-0645">Protease</keyword>
<keyword evidence="10" id="KW-0539">Nucleus</keyword>
<dbReference type="EMBL" id="QBLH01003153">
    <property type="protein sequence ID" value="TGZ44730.1"/>
    <property type="molecule type" value="Genomic_DNA"/>
</dbReference>
<dbReference type="Gene3D" id="3.90.70.10">
    <property type="entry name" value="Cysteine proteinases"/>
    <property type="match status" value="1"/>
</dbReference>
<evidence type="ECO:0000256" key="1">
    <source>
        <dbReference type="ARBA" id="ARBA00000707"/>
    </source>
</evidence>
<dbReference type="Gene3D" id="3.30.2230.10">
    <property type="entry name" value="DUSP-like"/>
    <property type="match status" value="2"/>
</dbReference>
<evidence type="ECO:0000259" key="13">
    <source>
        <dbReference type="PROSITE" id="PS51283"/>
    </source>
</evidence>
<dbReference type="InterPro" id="IPR001394">
    <property type="entry name" value="Peptidase_C19_UCH"/>
</dbReference>
<dbReference type="InterPro" id="IPR028889">
    <property type="entry name" value="USP"/>
</dbReference>
<organism evidence="14 15">
    <name type="scientific">Temnothorax longispinosus</name>
    <dbReference type="NCBI Taxonomy" id="300112"/>
    <lineage>
        <taxon>Eukaryota</taxon>
        <taxon>Metazoa</taxon>
        <taxon>Ecdysozoa</taxon>
        <taxon>Arthropoda</taxon>
        <taxon>Hexapoda</taxon>
        <taxon>Insecta</taxon>
        <taxon>Pterygota</taxon>
        <taxon>Neoptera</taxon>
        <taxon>Endopterygota</taxon>
        <taxon>Hymenoptera</taxon>
        <taxon>Apocrita</taxon>
        <taxon>Aculeata</taxon>
        <taxon>Formicoidea</taxon>
        <taxon>Formicidae</taxon>
        <taxon>Myrmicinae</taxon>
        <taxon>Temnothorax</taxon>
    </lineage>
</organism>
<evidence type="ECO:0000256" key="7">
    <source>
        <dbReference type="ARBA" id="ARBA00022786"/>
    </source>
</evidence>
<comment type="subcellular location">
    <subcellularLocation>
        <location evidence="2">Nucleus</location>
    </subcellularLocation>
</comment>
<dbReference type="GO" id="GO:0005829">
    <property type="term" value="C:cytosol"/>
    <property type="evidence" value="ECO:0007669"/>
    <property type="project" value="TreeGrafter"/>
</dbReference>
<evidence type="ECO:0000259" key="12">
    <source>
        <dbReference type="PROSITE" id="PS50235"/>
    </source>
</evidence>
<comment type="similarity">
    <text evidence="3">Belongs to the peptidase C19 family.</text>
</comment>
<feature type="domain" description="DUSP" evidence="13">
    <location>
        <begin position="870"/>
        <end position="981"/>
    </location>
</feature>
<dbReference type="GO" id="GO:0005634">
    <property type="term" value="C:nucleus"/>
    <property type="evidence" value="ECO:0007669"/>
    <property type="project" value="UniProtKB-SubCell"/>
</dbReference>
<feature type="domain" description="USP" evidence="12">
    <location>
        <begin position="88"/>
        <end position="411"/>
    </location>
</feature>
<dbReference type="PROSITE" id="PS00972">
    <property type="entry name" value="USP_1"/>
    <property type="match status" value="1"/>
</dbReference>
<feature type="compositionally biased region" description="Basic and acidic residues" evidence="11">
    <location>
        <begin position="492"/>
        <end position="509"/>
    </location>
</feature>
<dbReference type="Pfam" id="PF00443">
    <property type="entry name" value="UCH"/>
    <property type="match status" value="1"/>
</dbReference>
<protein>
    <recommendedName>
        <fullName evidence="4">ubiquitinyl hydrolase 1</fullName>
        <ecNumber evidence="4">3.4.19.12</ecNumber>
    </recommendedName>
</protein>
<comment type="caution">
    <text evidence="14">The sequence shown here is derived from an EMBL/GenBank/DDBJ whole genome shotgun (WGS) entry which is preliminary data.</text>
</comment>
<dbReference type="Proteomes" id="UP000310200">
    <property type="component" value="Unassembled WGS sequence"/>
</dbReference>
<gene>
    <name evidence="14" type="ORF">DBV15_09160</name>
</gene>
<evidence type="ECO:0000256" key="8">
    <source>
        <dbReference type="ARBA" id="ARBA00022801"/>
    </source>
</evidence>
<feature type="compositionally biased region" description="Basic and acidic residues" evidence="11">
    <location>
        <begin position="444"/>
        <end position="463"/>
    </location>
</feature>
<dbReference type="CDD" id="cd02668">
    <property type="entry name" value="Peptidase_C19L"/>
    <property type="match status" value="1"/>
</dbReference>
<dbReference type="Pfam" id="PF06337">
    <property type="entry name" value="DUSP"/>
    <property type="match status" value="2"/>
</dbReference>
<dbReference type="SUPFAM" id="SSF54236">
    <property type="entry name" value="Ubiquitin-like"/>
    <property type="match status" value="1"/>
</dbReference>
<evidence type="ECO:0000256" key="4">
    <source>
        <dbReference type="ARBA" id="ARBA00012759"/>
    </source>
</evidence>
<accession>A0A4S2K744</accession>
<keyword evidence="6" id="KW-0677">Repeat</keyword>
<dbReference type="SUPFAM" id="SSF54001">
    <property type="entry name" value="Cysteine proteinases"/>
    <property type="match status" value="1"/>
</dbReference>
<dbReference type="InterPro" id="IPR044743">
    <property type="entry name" value="Ubl_USP48"/>
</dbReference>
<dbReference type="InterPro" id="IPR018200">
    <property type="entry name" value="USP_CS"/>
</dbReference>
<evidence type="ECO:0000256" key="5">
    <source>
        <dbReference type="ARBA" id="ARBA00022670"/>
    </source>
</evidence>
<dbReference type="PANTHER" id="PTHR24006">
    <property type="entry name" value="UBIQUITIN CARBOXYL-TERMINAL HYDROLASE"/>
    <property type="match status" value="1"/>
</dbReference>
<keyword evidence="15" id="KW-1185">Reference proteome</keyword>
<evidence type="ECO:0000256" key="6">
    <source>
        <dbReference type="ARBA" id="ARBA00022737"/>
    </source>
</evidence>
<dbReference type="GO" id="GO:0016579">
    <property type="term" value="P:protein deubiquitination"/>
    <property type="evidence" value="ECO:0007669"/>
    <property type="project" value="InterPro"/>
</dbReference>
<evidence type="ECO:0000313" key="15">
    <source>
        <dbReference type="Proteomes" id="UP000310200"/>
    </source>
</evidence>
<dbReference type="PANTHER" id="PTHR24006:SF722">
    <property type="entry name" value="UBIQUITIN CARBOXYL-TERMINAL HYDROLASE 48"/>
    <property type="match status" value="1"/>
</dbReference>
<name>A0A4S2K744_9HYME</name>
<dbReference type="SUPFAM" id="SSF143791">
    <property type="entry name" value="DUSP-like"/>
    <property type="match status" value="2"/>
</dbReference>
<comment type="catalytic activity">
    <reaction evidence="1">
        <text>Thiol-dependent hydrolysis of ester, thioester, amide, peptide and isopeptide bonds formed by the C-terminal Gly of ubiquitin (a 76-residue protein attached to proteins as an intracellular targeting signal).</text>
        <dbReference type="EC" id="3.4.19.12"/>
    </reaction>
</comment>
<evidence type="ECO:0000256" key="3">
    <source>
        <dbReference type="ARBA" id="ARBA00009085"/>
    </source>
</evidence>
<dbReference type="PROSITE" id="PS00973">
    <property type="entry name" value="USP_2"/>
    <property type="match status" value="1"/>
</dbReference>
<evidence type="ECO:0000256" key="2">
    <source>
        <dbReference type="ARBA" id="ARBA00004123"/>
    </source>
</evidence>
<dbReference type="STRING" id="300112.A0A4S2K744"/>
<dbReference type="InterPro" id="IPR033841">
    <property type="entry name" value="Pep_USP48"/>
</dbReference>
<dbReference type="InterPro" id="IPR035927">
    <property type="entry name" value="DUSP-like_sf"/>
</dbReference>
<proteinExistence type="inferred from homology"/>
<dbReference type="CDD" id="cd01795">
    <property type="entry name" value="Ubl_USP48"/>
    <property type="match status" value="1"/>
</dbReference>
<dbReference type="PROSITE" id="PS51283">
    <property type="entry name" value="DUSP"/>
    <property type="match status" value="2"/>
</dbReference>
<keyword evidence="9" id="KW-0788">Thiol protease</keyword>
<reference evidence="14 15" key="1">
    <citation type="journal article" date="2019" name="Philos. Trans. R. Soc. Lond., B, Biol. Sci.">
        <title>Ant behaviour and brain gene expression of defending hosts depend on the ecological success of the intruding social parasite.</title>
        <authorList>
            <person name="Kaur R."/>
            <person name="Stoldt M."/>
            <person name="Jongepier E."/>
            <person name="Feldmeyer B."/>
            <person name="Menzel F."/>
            <person name="Bornberg-Bauer E."/>
            <person name="Foitzik S."/>
        </authorList>
    </citation>
    <scope>NUCLEOTIDE SEQUENCE [LARGE SCALE GENOMIC DNA]</scope>
    <source>
        <tissue evidence="14">Whole body</tissue>
    </source>
</reference>
<dbReference type="InterPro" id="IPR006615">
    <property type="entry name" value="Pept_C19_DUSP"/>
</dbReference>
<keyword evidence="7" id="KW-0833">Ubl conjugation pathway</keyword>
<keyword evidence="8" id="KW-0378">Hydrolase</keyword>
<feature type="domain" description="DUSP" evidence="13">
    <location>
        <begin position="607"/>
        <end position="702"/>
    </location>
</feature>
<dbReference type="InterPro" id="IPR050164">
    <property type="entry name" value="Peptidase_C19"/>
</dbReference>
<dbReference type="GO" id="GO:0004843">
    <property type="term" value="F:cysteine-type deubiquitinase activity"/>
    <property type="evidence" value="ECO:0007669"/>
    <property type="project" value="UniProtKB-EC"/>
</dbReference>
<dbReference type="InterPro" id="IPR029071">
    <property type="entry name" value="Ubiquitin-like_domsf"/>
</dbReference>
<dbReference type="PROSITE" id="PS50235">
    <property type="entry name" value="USP_3"/>
    <property type="match status" value="1"/>
</dbReference>
<evidence type="ECO:0000256" key="9">
    <source>
        <dbReference type="ARBA" id="ARBA00022807"/>
    </source>
</evidence>
<evidence type="ECO:0000256" key="10">
    <source>
        <dbReference type="ARBA" id="ARBA00023242"/>
    </source>
</evidence>
<dbReference type="GO" id="GO:0006508">
    <property type="term" value="P:proteolysis"/>
    <property type="evidence" value="ECO:0007669"/>
    <property type="project" value="UniProtKB-KW"/>
</dbReference>
<dbReference type="SMART" id="SM00695">
    <property type="entry name" value="DUSP"/>
    <property type="match status" value="2"/>
</dbReference>
<evidence type="ECO:0000256" key="11">
    <source>
        <dbReference type="SAM" id="MobiDB-lite"/>
    </source>
</evidence>